<feature type="region of interest" description="Disordered" evidence="8">
    <location>
        <begin position="2305"/>
        <end position="2343"/>
    </location>
</feature>
<feature type="compositionally biased region" description="Basic and acidic residues" evidence="8">
    <location>
        <begin position="1875"/>
        <end position="1886"/>
    </location>
</feature>
<reference evidence="10" key="1">
    <citation type="journal article" date="2023" name="G3 (Bethesda)">
        <title>A reference genome for the long-term kleptoplast-retaining sea slug Elysia crispata morphotype clarki.</title>
        <authorList>
            <person name="Eastman K.E."/>
            <person name="Pendleton A.L."/>
            <person name="Shaikh M.A."/>
            <person name="Suttiyut T."/>
            <person name="Ogas R."/>
            <person name="Tomko P."/>
            <person name="Gavelis G."/>
            <person name="Widhalm J.R."/>
            <person name="Wisecaver J.H."/>
        </authorList>
    </citation>
    <scope>NUCLEOTIDE SEQUENCE</scope>
    <source>
        <strain evidence="10">ECLA1</strain>
    </source>
</reference>
<proteinExistence type="predicted"/>
<dbReference type="Pfam" id="PF25429">
    <property type="entry name" value="zf-POGZ"/>
    <property type="match status" value="1"/>
</dbReference>
<sequence>MPREIKPPSRYVTDDGLPPQLARRISTPQSAAKRGKASKGPSPASTPRSTRTPTGRNVDDSIVIGDDDDSDVEIVEPPKSTKRKRDDDKDPDWVSGRKMSRSWKPQDRSNLKMPVTRTPSSKNPQPSGSRTSQATTSRSAPPSRTPQPPGSRSAPPSRTPQTPGSRSAPPSRTPQSSGSRTVPPSRTPQSSGSRTVPPSRTPQSSGSRTVPPSRTPQPSGSRGVPPSRAPQPSGSRGVPTSRTPQVSSSRTPNPSRPGPGRVSQHQRTPQAPCLPTQLQASQRSGGRSAPGTAPKVLQARGQHVHGTPSQPQHPLRKLAIHIDLYMECYEEPLSLVQVQNAKREQQAYDKSQMLIKAAREGRLLFSPTGEAKVLKKPYQPPKPATPPPPLPPAVPASLISTPQAASLFNMTLQQTPLTASGTSPELSSLPQVVSTSIAAISGSAPGSLYQPVGGTYGLGIRLPHWQAIIPPPPKPTPPVPQKPIPAAATPAQKKAGQLKTKSVSPQSGLMSKKQAEVLALLRKNTPDEGGGKSKSSSETQKKKEKKQTQQEEDESGNWVPLSEYYYGKMEGDPTYKEAKGEFRFKCWYCNKMLYSNVAAMLHIQGHIDSDKQVNLDLNDLTSCKHCYKTFNTPFEMQTHIEKVHSNKTNTLQCRICEKDHDTRHSLREHMKRLHKACEMPYVCQLCKFRSSMYSDVVDHFKKKHFNSSSLLCLYCLKVMNVRFISQGWGQTLNYYNHLLKHQIKNCTKKCNMCKLVFHCTGTLKTHRQMDHQANQKGVMGIYTKHKTSDEVMIKIAGDTTSSTGGGKGSRAGPGSGGAAAGGGTWSPAFSGVRSLNVPAVKKVLEHRLLLPAAAHKLKCVECNMFMGNPDHYRKFIQCSMCRFASSCSQAYSNHMLGVHSGQEAAVAALNIPADRPMDRKLYCLCGFSSLYGNQLANHLVSCSKSSCYTNRPPAPSGDNFGTELQDPRKKPDACLLDVLGLVKKDSLALYTSRNFKQESPPPDPVDMPEVDEVARPARRPSLLMDSKKSFKAVQVTDEKDLSKTGQDLESDVISENRVEKVEKVERDLKESGVNDDKDSDTGIEAEKKNVEIMTNEAEKIKEEESKDEAKEGDVKEGLEFRGSLENVSDVQSMSEESKDEAKEVDLKEGLEFRGSLENVSDVQSMSEENKDEAKEVDLKEGLEFRGSLENISDVQSMSEESKDEAKEVDLKEGLEFRGSLEKVSDVQSMSEESKDEAKEVDLKEGLEFRGSLEKVSDVQSMIEESKDEANEVDLKEGLEQGVTLEKASHVQSMSEESKDEAKERDVKEGPESGDSLEKIPDVHSMIGDLGERQEGTGQEEMNEAVERSQAMEVDTGDDDDNNDAEVKIDQQEGVEDSGEEERPVGDGGDKERSCVATSSKPGANIEPEIPGAVEDHMMKDTSPSQKPGGLLVDYDSGSDEEVDLLHDDEEKEAEEPFGNGTSDPREMTAVKSSETRVEDLIEKEVSFMAEDVRKAETRVEDLIEKEVSFITEDVSKTVTRVEDLVETEVSFITEDVRKTVTRVEDLVETEVSFMVEDVRKAETREEDLVEKEVSFMAEDLRKAETREEDLVEKEVSFMAEDVRKTETREEDLVEKEVSFMAEDLRKAETREEDLVEKEVSFMAEDVRKTVTREEDLIETEVSFMAEDVRKAETREEDLVEKEVSFMAEDVRKAETREEDLIEKEVSFMVEDVRKVEVPKFSETEEDGSTENEVDLIKDDERETDDLLAAKEERKEEGKKGVTHNVVALMDLEMSETGSSKGIEVEGTDGSSSTEVKETAASESYDLGVEERDNIVISMEGTGVHGTSDSSGMEQKDHRQKEEEETVQQEMVKNVSEMEEDTSMDISESETTGGIEELKGQPDKENDSSALDSVLQACSQEASPTEQGRESKHAGTTWLNSPTEKGNVSAANAKDDENMEFSNIEEEEESSTADTNFEEEDTTTNTNNRDGSSPEEEDTTTNTNNRDGSSPEESESSSFKALDAENGAELAMAGQQVRFNENFSILGLNSLGEGSCDARDWTGSFPHAETREETVGGDKTGPSLAGALSETVFEHKSEERRDNEEAEAPQRRQEEGERSIDIDSQDQITPGELQESLVDAEREIDEEDIGARQEKSEKSDLDSLDEPLITRADQVEGDSTTQGESLLRDSERSLDETGADQLESNSATQEESLLRDSGRDLDEARQCYGSSQLKPYTQNVPDASAQEGTSTGNIIDASSQEEPQTQGDEGEEKTRETGEGAEMQVSSESHDQDSNLSTQGKQEATVESGEEIVQKNYVLSCADEEDSFHKSLPDKGPEQTDARPSVSHSSTHSGEDGRERSRSRELTILVSTPLKSVTILFSTPLKSVTILVSTPLESVTILVSTPLKSDYPSFHTSQISDYPILHTSQISDYPILHTSQISDYPILHTSQTSDYPSFHTSQISDYPSLHTSQIRTILVSTPFKSVTILVSTLLKSVTILFSTPLKSVTILFSTPLKSVTILVSTPLKSVTILVSTPLKSVTILFSTPLKSVTILLSTPLNVWDSGRLCGVCCFRMGLKYFLST</sequence>
<feature type="compositionally biased region" description="Basic and acidic residues" evidence="8">
    <location>
        <begin position="1463"/>
        <end position="1475"/>
    </location>
</feature>
<keyword evidence="2" id="KW-0479">Metal-binding</keyword>
<feature type="compositionally biased region" description="Basic and acidic residues" evidence="8">
    <location>
        <begin position="1199"/>
        <end position="1224"/>
    </location>
</feature>
<dbReference type="Proteomes" id="UP001283361">
    <property type="component" value="Unassembled WGS sequence"/>
</dbReference>
<feature type="compositionally biased region" description="Basic and acidic residues" evidence="8">
    <location>
        <begin position="1063"/>
        <end position="1119"/>
    </location>
</feature>
<feature type="compositionally biased region" description="Basic and acidic residues" evidence="8">
    <location>
        <begin position="1747"/>
        <end position="1759"/>
    </location>
</feature>
<feature type="domain" description="C2H2-type" evidence="9">
    <location>
        <begin position="621"/>
        <end position="649"/>
    </location>
</feature>
<dbReference type="InterPro" id="IPR057618">
    <property type="entry name" value="Znf_POGZ/Z280C-D-like"/>
</dbReference>
<dbReference type="GO" id="GO:0005634">
    <property type="term" value="C:nucleus"/>
    <property type="evidence" value="ECO:0007669"/>
    <property type="project" value="UniProtKB-SubCell"/>
</dbReference>
<feature type="region of interest" description="Disordered" evidence="8">
    <location>
        <begin position="522"/>
        <end position="556"/>
    </location>
</feature>
<gene>
    <name evidence="10" type="ORF">RRG08_052884</name>
</gene>
<feature type="compositionally biased region" description="Acidic residues" evidence="8">
    <location>
        <begin position="1436"/>
        <end position="1455"/>
    </location>
</feature>
<feature type="compositionally biased region" description="Basic and acidic residues" evidence="8">
    <location>
        <begin position="2071"/>
        <end position="2100"/>
    </location>
</feature>
<feature type="compositionally biased region" description="Basic and acidic residues" evidence="8">
    <location>
        <begin position="1135"/>
        <end position="1151"/>
    </location>
</feature>
<keyword evidence="4 7" id="KW-0863">Zinc-finger</keyword>
<protein>
    <recommendedName>
        <fullName evidence="9">C2H2-type domain-containing protein</fullName>
    </recommendedName>
</protein>
<feature type="compositionally biased region" description="Basic and acidic residues" evidence="8">
    <location>
        <begin position="2128"/>
        <end position="2140"/>
    </location>
</feature>
<keyword evidence="6" id="KW-0539">Nucleus</keyword>
<dbReference type="SMART" id="SM00355">
    <property type="entry name" value="ZnF_C2H2"/>
    <property type="match status" value="6"/>
</dbReference>
<feature type="region of interest" description="Disordered" evidence="8">
    <location>
        <begin position="2031"/>
        <end position="2289"/>
    </location>
</feature>
<feature type="region of interest" description="Disordered" evidence="8">
    <location>
        <begin position="1718"/>
        <end position="2002"/>
    </location>
</feature>
<feature type="compositionally biased region" description="Polar residues" evidence="8">
    <location>
        <begin position="2181"/>
        <end position="2190"/>
    </location>
</feature>
<feature type="compositionally biased region" description="Acidic residues" evidence="8">
    <location>
        <begin position="1723"/>
        <end position="1733"/>
    </location>
</feature>
<evidence type="ECO:0000256" key="5">
    <source>
        <dbReference type="ARBA" id="ARBA00022833"/>
    </source>
</evidence>
<evidence type="ECO:0000256" key="2">
    <source>
        <dbReference type="ARBA" id="ARBA00022723"/>
    </source>
</evidence>
<evidence type="ECO:0000256" key="4">
    <source>
        <dbReference type="ARBA" id="ARBA00022771"/>
    </source>
</evidence>
<feature type="compositionally biased region" description="Basic and acidic residues" evidence="8">
    <location>
        <begin position="1380"/>
        <end position="1393"/>
    </location>
</feature>
<feature type="compositionally biased region" description="Polar residues" evidence="8">
    <location>
        <begin position="1887"/>
        <end position="1905"/>
    </location>
</feature>
<feature type="compositionally biased region" description="Basic and acidic residues" evidence="8">
    <location>
        <begin position="1231"/>
        <end position="1256"/>
    </location>
</feature>
<accession>A0AAE0ZFD2</accession>
<feature type="compositionally biased region" description="Polar residues" evidence="8">
    <location>
        <begin position="2207"/>
        <end position="2245"/>
    </location>
</feature>
<evidence type="ECO:0000313" key="11">
    <source>
        <dbReference type="Proteomes" id="UP001283361"/>
    </source>
</evidence>
<feature type="compositionally biased region" description="Basic and acidic residues" evidence="8">
    <location>
        <begin position="2165"/>
        <end position="2174"/>
    </location>
</feature>
<feature type="compositionally biased region" description="Pro residues" evidence="8">
    <location>
        <begin position="469"/>
        <end position="483"/>
    </location>
</feature>
<organism evidence="10 11">
    <name type="scientific">Elysia crispata</name>
    <name type="common">lettuce slug</name>
    <dbReference type="NCBI Taxonomy" id="231223"/>
    <lineage>
        <taxon>Eukaryota</taxon>
        <taxon>Metazoa</taxon>
        <taxon>Spiralia</taxon>
        <taxon>Lophotrochozoa</taxon>
        <taxon>Mollusca</taxon>
        <taxon>Gastropoda</taxon>
        <taxon>Heterobranchia</taxon>
        <taxon>Euthyneura</taxon>
        <taxon>Panpulmonata</taxon>
        <taxon>Sacoglossa</taxon>
        <taxon>Placobranchoidea</taxon>
        <taxon>Plakobranchidae</taxon>
        <taxon>Elysia</taxon>
    </lineage>
</organism>
<feature type="compositionally biased region" description="Polar residues" evidence="8">
    <location>
        <begin position="117"/>
        <end position="126"/>
    </location>
</feature>
<feature type="region of interest" description="Disordered" evidence="8">
    <location>
        <begin position="1063"/>
        <end position="1475"/>
    </location>
</feature>
<evidence type="ECO:0000256" key="7">
    <source>
        <dbReference type="PROSITE-ProRule" id="PRU00042"/>
    </source>
</evidence>
<keyword evidence="3" id="KW-0677">Repeat</keyword>
<comment type="subcellular location">
    <subcellularLocation>
        <location evidence="1">Nucleus</location>
    </subcellularLocation>
</comment>
<feature type="compositionally biased region" description="Polar residues" evidence="8">
    <location>
        <begin position="1189"/>
        <end position="1198"/>
    </location>
</feature>
<feature type="compositionally biased region" description="Polar residues" evidence="8">
    <location>
        <begin position="499"/>
        <end position="509"/>
    </location>
</feature>
<feature type="compositionally biased region" description="Acidic residues" evidence="8">
    <location>
        <begin position="1936"/>
        <end position="1961"/>
    </location>
</feature>
<comment type="caution">
    <text evidence="10">The sequence shown here is derived from an EMBL/GenBank/DDBJ whole genome shotgun (WGS) entry which is preliminary data.</text>
</comment>
<feature type="compositionally biased region" description="Gly residues" evidence="8">
    <location>
        <begin position="803"/>
        <end position="819"/>
    </location>
</feature>
<evidence type="ECO:0000259" key="9">
    <source>
        <dbReference type="PROSITE" id="PS50157"/>
    </source>
</evidence>
<evidence type="ECO:0000256" key="8">
    <source>
        <dbReference type="SAM" id="MobiDB-lite"/>
    </source>
</evidence>
<feature type="region of interest" description="Disordered" evidence="8">
    <location>
        <begin position="1"/>
        <end position="293"/>
    </location>
</feature>
<dbReference type="Gene3D" id="3.30.160.60">
    <property type="entry name" value="Classic Zinc Finger"/>
    <property type="match status" value="2"/>
</dbReference>
<keyword evidence="11" id="KW-1185">Reference proteome</keyword>
<feature type="compositionally biased region" description="Polar residues" evidence="8">
    <location>
        <begin position="154"/>
        <end position="220"/>
    </location>
</feature>
<evidence type="ECO:0000256" key="6">
    <source>
        <dbReference type="ARBA" id="ARBA00023242"/>
    </source>
</evidence>
<dbReference type="GO" id="GO:0003677">
    <property type="term" value="F:DNA binding"/>
    <property type="evidence" value="ECO:0007669"/>
    <property type="project" value="UniProtKB-KW"/>
</dbReference>
<feature type="compositionally biased region" description="Acidic residues" evidence="8">
    <location>
        <begin position="1354"/>
        <end position="1363"/>
    </location>
</feature>
<keyword evidence="5" id="KW-0862">Zinc</keyword>
<feature type="compositionally biased region" description="Basic and acidic residues" evidence="8">
    <location>
        <begin position="1167"/>
        <end position="1183"/>
    </location>
</feature>
<name>A0AAE0ZFD2_9GAST</name>
<feature type="compositionally biased region" description="Basic and acidic residues" evidence="8">
    <location>
        <begin position="1263"/>
        <end position="1278"/>
    </location>
</feature>
<feature type="compositionally biased region" description="Basic and acidic residues" evidence="8">
    <location>
        <begin position="2191"/>
        <end position="2204"/>
    </location>
</feature>
<dbReference type="PROSITE" id="PS00028">
    <property type="entry name" value="ZINC_FINGER_C2H2_1"/>
    <property type="match status" value="3"/>
</dbReference>
<feature type="compositionally biased region" description="Basic and acidic residues" evidence="8">
    <location>
        <begin position="1295"/>
        <end position="1321"/>
    </location>
</feature>
<feature type="compositionally biased region" description="Basic and acidic residues" evidence="8">
    <location>
        <begin position="2332"/>
        <end position="2343"/>
    </location>
</feature>
<feature type="compositionally biased region" description="Low complexity" evidence="8">
    <location>
        <begin position="127"/>
        <end position="142"/>
    </location>
</feature>
<evidence type="ECO:0000256" key="1">
    <source>
        <dbReference type="ARBA" id="ARBA00004123"/>
    </source>
</evidence>
<feature type="compositionally biased region" description="Basic and acidic residues" evidence="8">
    <location>
        <begin position="2306"/>
        <end position="2320"/>
    </location>
</feature>
<feature type="compositionally biased region" description="Acidic residues" evidence="8">
    <location>
        <begin position="65"/>
        <end position="74"/>
    </location>
</feature>
<feature type="compositionally biased region" description="Polar residues" evidence="8">
    <location>
        <begin position="1157"/>
        <end position="1166"/>
    </location>
</feature>
<feature type="region of interest" description="Disordered" evidence="8">
    <location>
        <begin position="467"/>
        <end position="510"/>
    </location>
</feature>
<feature type="region of interest" description="Disordered" evidence="8">
    <location>
        <begin position="797"/>
        <end position="819"/>
    </location>
</feature>
<evidence type="ECO:0000313" key="10">
    <source>
        <dbReference type="EMBL" id="KAK3767741.1"/>
    </source>
</evidence>
<dbReference type="PROSITE" id="PS50157">
    <property type="entry name" value="ZINC_FINGER_C2H2_2"/>
    <property type="match status" value="1"/>
</dbReference>
<feature type="compositionally biased region" description="Polar residues" evidence="8">
    <location>
        <begin position="230"/>
        <end position="253"/>
    </location>
</feature>
<dbReference type="EMBL" id="JAWDGP010004109">
    <property type="protein sequence ID" value="KAK3767741.1"/>
    <property type="molecule type" value="Genomic_DNA"/>
</dbReference>
<feature type="compositionally biased region" description="Polar residues" evidence="8">
    <location>
        <begin position="1125"/>
        <end position="1134"/>
    </location>
</feature>
<feature type="compositionally biased region" description="Polar residues" evidence="8">
    <location>
        <begin position="276"/>
        <end position="285"/>
    </location>
</feature>
<evidence type="ECO:0000256" key="3">
    <source>
        <dbReference type="ARBA" id="ARBA00022737"/>
    </source>
</evidence>
<dbReference type="InterPro" id="IPR050888">
    <property type="entry name" value="ZnF_C2H2-type_TF"/>
</dbReference>
<dbReference type="PANTHER" id="PTHR24406">
    <property type="entry name" value="TRANSCRIPTIONAL REPRESSOR CTCFL-RELATED"/>
    <property type="match status" value="1"/>
</dbReference>
<dbReference type="InterPro" id="IPR013087">
    <property type="entry name" value="Znf_C2H2_type"/>
</dbReference>
<feature type="compositionally biased region" description="Low complexity" evidence="8">
    <location>
        <begin position="40"/>
        <end position="64"/>
    </location>
</feature>
<feature type="compositionally biased region" description="Polar residues" evidence="8">
    <location>
        <begin position="1916"/>
        <end position="1929"/>
    </location>
</feature>
<dbReference type="GO" id="GO:0008270">
    <property type="term" value="F:zinc ion binding"/>
    <property type="evidence" value="ECO:0007669"/>
    <property type="project" value="UniProtKB-KW"/>
</dbReference>